<evidence type="ECO:0000313" key="2">
    <source>
        <dbReference type="EMBL" id="KDR43399.1"/>
    </source>
</evidence>
<dbReference type="SUPFAM" id="SSF53474">
    <property type="entry name" value="alpha/beta-Hydrolases"/>
    <property type="match status" value="1"/>
</dbReference>
<dbReference type="RefSeq" id="WP_081868011.1">
    <property type="nucleotide sequence ID" value="NZ_CADFFX010000011.1"/>
</dbReference>
<evidence type="ECO:0000313" key="3">
    <source>
        <dbReference type="Proteomes" id="UP000027466"/>
    </source>
</evidence>
<dbReference type="GO" id="GO:0016787">
    <property type="term" value="F:hydrolase activity"/>
    <property type="evidence" value="ECO:0007669"/>
    <property type="project" value="UniProtKB-KW"/>
</dbReference>
<dbReference type="EMBL" id="JFHC01000008">
    <property type="protein sequence ID" value="KDR43399.1"/>
    <property type="molecule type" value="Genomic_DNA"/>
</dbReference>
<reference evidence="2 3" key="1">
    <citation type="submission" date="2014-03" db="EMBL/GenBank/DDBJ databases">
        <title>Draft Genome Sequences of Four Burkholderia Strains.</title>
        <authorList>
            <person name="Liu X.Y."/>
            <person name="Li C.X."/>
            <person name="Xu J.H."/>
        </authorList>
    </citation>
    <scope>NUCLEOTIDE SEQUENCE [LARGE SCALE GENOMIC DNA]</scope>
    <source>
        <strain evidence="2 3">DSM 50014</strain>
    </source>
</reference>
<accession>A0A069PU84</accession>
<proteinExistence type="predicted"/>
<sequence>MKDIIHFSHANGFPASTYRTIFAELADDFEIRSLERYGHDPRFPVTRDWPHLVDQLLEDVASTRHDAGDRRAPPNVWLVGHSLGGYLSLMAAMKRPQWVKGVVMLDSPVIGGWRSSLLRVSQWTGLDERLSPAAATRKRRTQWANRDEAWRHFHAKPAFARWDERMLSDYIDFAIPQTNAHGARSLAFDRDVEYLVYRTLPHTLGARVARGVPVPVGFVAGTHSKEVRQVGLAATRRIAGEHFEWVEGSHLFPMERPIDTARAVQRLLNALGALGALDAPDALNAAPKQEASAGREGVNR</sequence>
<dbReference type="AlphaFoldDB" id="A0A069PU84"/>
<dbReference type="InterPro" id="IPR000073">
    <property type="entry name" value="AB_hydrolase_1"/>
</dbReference>
<name>A0A069PU84_9BURK</name>
<keyword evidence="3" id="KW-1185">Reference proteome</keyword>
<protein>
    <submittedName>
        <fullName evidence="2">Alpha/beta hydrolase</fullName>
    </submittedName>
</protein>
<organism evidence="2 3">
    <name type="scientific">Caballeronia glathei</name>
    <dbReference type="NCBI Taxonomy" id="60547"/>
    <lineage>
        <taxon>Bacteria</taxon>
        <taxon>Pseudomonadati</taxon>
        <taxon>Pseudomonadota</taxon>
        <taxon>Betaproteobacteria</taxon>
        <taxon>Burkholderiales</taxon>
        <taxon>Burkholderiaceae</taxon>
        <taxon>Caballeronia</taxon>
    </lineage>
</organism>
<dbReference type="Pfam" id="PF12697">
    <property type="entry name" value="Abhydrolase_6"/>
    <property type="match status" value="1"/>
</dbReference>
<dbReference type="Gene3D" id="3.40.50.1820">
    <property type="entry name" value="alpha/beta hydrolase"/>
    <property type="match status" value="1"/>
</dbReference>
<dbReference type="STRING" id="60547.GCA_000751215_05553"/>
<evidence type="ECO:0000259" key="1">
    <source>
        <dbReference type="Pfam" id="PF12697"/>
    </source>
</evidence>
<dbReference type="Proteomes" id="UP000027466">
    <property type="component" value="Unassembled WGS sequence"/>
</dbReference>
<gene>
    <name evidence="2" type="ORF">BG61_38400</name>
</gene>
<comment type="caution">
    <text evidence="2">The sequence shown here is derived from an EMBL/GenBank/DDBJ whole genome shotgun (WGS) entry which is preliminary data.</text>
</comment>
<feature type="domain" description="AB hydrolase-1" evidence="1">
    <location>
        <begin position="9"/>
        <end position="262"/>
    </location>
</feature>
<dbReference type="InterPro" id="IPR029058">
    <property type="entry name" value="AB_hydrolase_fold"/>
</dbReference>
<keyword evidence="2" id="KW-0378">Hydrolase</keyword>